<organism evidence="2 3">
    <name type="scientific">Glaciibacter psychrotolerans</name>
    <dbReference type="NCBI Taxonomy" id="670054"/>
    <lineage>
        <taxon>Bacteria</taxon>
        <taxon>Bacillati</taxon>
        <taxon>Actinomycetota</taxon>
        <taxon>Actinomycetes</taxon>
        <taxon>Micrococcales</taxon>
        <taxon>Microbacteriaceae</taxon>
        <taxon>Glaciibacter</taxon>
    </lineage>
</organism>
<evidence type="ECO:0000313" key="2">
    <source>
        <dbReference type="EMBL" id="NYJ19534.1"/>
    </source>
</evidence>
<dbReference type="Proteomes" id="UP000537260">
    <property type="component" value="Unassembled WGS sequence"/>
</dbReference>
<feature type="signal peptide" evidence="1">
    <location>
        <begin position="1"/>
        <end position="36"/>
    </location>
</feature>
<name>A0A7Z0J637_9MICO</name>
<keyword evidence="1" id="KW-0732">Signal</keyword>
<accession>A0A7Z0J637</accession>
<comment type="caution">
    <text evidence="2">The sequence shown here is derived from an EMBL/GenBank/DDBJ whole genome shotgun (WGS) entry which is preliminary data.</text>
</comment>
<evidence type="ECO:0000313" key="3">
    <source>
        <dbReference type="Proteomes" id="UP000537260"/>
    </source>
</evidence>
<dbReference type="EMBL" id="JACCFM010000001">
    <property type="protein sequence ID" value="NYJ19534.1"/>
    <property type="molecule type" value="Genomic_DNA"/>
</dbReference>
<evidence type="ECO:0000256" key="1">
    <source>
        <dbReference type="SAM" id="SignalP"/>
    </source>
</evidence>
<feature type="chain" id="PRO_5030990429" description="META domain-containing protein" evidence="1">
    <location>
        <begin position="37"/>
        <end position="146"/>
    </location>
</feature>
<protein>
    <recommendedName>
        <fullName evidence="4">META domain-containing protein</fullName>
    </recommendedName>
</protein>
<dbReference type="AlphaFoldDB" id="A0A7Z0J637"/>
<evidence type="ECO:0008006" key="4">
    <source>
        <dbReference type="Google" id="ProtNLM"/>
    </source>
</evidence>
<keyword evidence="3" id="KW-1185">Reference proteome</keyword>
<gene>
    <name evidence="2" type="ORF">HNR05_001325</name>
</gene>
<sequence length="146" mass="14898">MSAKISYSTARPGNARISLTLLTLLALAVTGCTAPAAPIPSVTANPAPVWKPIDGTSSEIPVAWSDPQGDEIILTLTGGGCGLVPESLIVESSSRIAIDTAPTPEDCSADVRMTSYIATTPRGLDTSSSIAVHLDGEKIGTLPPLS</sequence>
<proteinExistence type="predicted"/>
<dbReference type="PROSITE" id="PS51257">
    <property type="entry name" value="PROKAR_LIPOPROTEIN"/>
    <property type="match status" value="1"/>
</dbReference>
<reference evidence="2 3" key="1">
    <citation type="submission" date="2020-07" db="EMBL/GenBank/DDBJ databases">
        <title>Sequencing the genomes of 1000 actinobacteria strains.</title>
        <authorList>
            <person name="Klenk H.-P."/>
        </authorList>
    </citation>
    <scope>NUCLEOTIDE SEQUENCE [LARGE SCALE GENOMIC DNA]</scope>
    <source>
        <strain evidence="2 3">LI1</strain>
    </source>
</reference>